<dbReference type="AlphaFoldDB" id="A0A8H6BEI8"/>
<evidence type="ECO:0000313" key="3">
    <source>
        <dbReference type="Proteomes" id="UP000568158"/>
    </source>
</evidence>
<name>A0A8H6BEI8_DEKBR</name>
<gene>
    <name evidence="2" type="ORF">HII12_003012</name>
    <name evidence="1" type="ORF">HII12_003017</name>
</gene>
<dbReference type="Proteomes" id="UP000568158">
    <property type="component" value="Unassembled WGS sequence"/>
</dbReference>
<accession>A0A8H6BEI8</accession>
<evidence type="ECO:0000313" key="1">
    <source>
        <dbReference type="EMBL" id="KAF6010142.1"/>
    </source>
</evidence>
<proteinExistence type="predicted"/>
<dbReference type="EMBL" id="JABCYN010000029">
    <property type="protein sequence ID" value="KAF6010142.1"/>
    <property type="molecule type" value="Genomic_DNA"/>
</dbReference>
<dbReference type="EMBL" id="JABCYN010000027">
    <property type="protein sequence ID" value="KAF6010305.1"/>
    <property type="molecule type" value="Genomic_DNA"/>
</dbReference>
<reference evidence="2 3" key="1">
    <citation type="journal article" date="2020" name="Appl. Microbiol. Biotechnol.">
        <title>Targeted gene deletion in Brettanomyces bruxellensis with an expression-free CRISPR-Cas9 system.</title>
        <authorList>
            <person name="Varela C."/>
            <person name="Bartel C."/>
            <person name="Onetto C."/>
            <person name="Borneman A."/>
        </authorList>
    </citation>
    <scope>NUCLEOTIDE SEQUENCE [LARGE SCALE GENOMIC DNA]</scope>
    <source>
        <strain evidence="2 3">AWRI1613</strain>
    </source>
</reference>
<evidence type="ECO:0000313" key="2">
    <source>
        <dbReference type="EMBL" id="KAF6010305.1"/>
    </source>
</evidence>
<protein>
    <submittedName>
        <fullName evidence="2">Uncharacterized protein</fullName>
    </submittedName>
</protein>
<sequence>MNIAGILKFGNYFNPKEYNFNLLPDTAPTKTELLKTQISKFNLWSKGSWETPDSLLNTGHMPSIMLS</sequence>
<organism evidence="2 3">
    <name type="scientific">Dekkera bruxellensis</name>
    <name type="common">Brettanomyces custersii</name>
    <dbReference type="NCBI Taxonomy" id="5007"/>
    <lineage>
        <taxon>Eukaryota</taxon>
        <taxon>Fungi</taxon>
        <taxon>Dikarya</taxon>
        <taxon>Ascomycota</taxon>
        <taxon>Saccharomycotina</taxon>
        <taxon>Pichiomycetes</taxon>
        <taxon>Pichiales</taxon>
        <taxon>Pichiaceae</taxon>
        <taxon>Brettanomyces</taxon>
    </lineage>
</organism>
<comment type="caution">
    <text evidence="2">The sequence shown here is derived from an EMBL/GenBank/DDBJ whole genome shotgun (WGS) entry which is preliminary data.</text>
</comment>